<dbReference type="GO" id="GO:0015036">
    <property type="term" value="F:disulfide oxidoreductase activity"/>
    <property type="evidence" value="ECO:0007669"/>
    <property type="project" value="UniProtKB-ARBA"/>
</dbReference>
<keyword evidence="2" id="KW-0676">Redox-active center</keyword>
<accession>A0A2U8BSC2</accession>
<dbReference type="InterPro" id="IPR012336">
    <property type="entry name" value="Thioredoxin-like_fold"/>
</dbReference>
<dbReference type="PROSITE" id="PS00194">
    <property type="entry name" value="THIOREDOXIN_1"/>
    <property type="match status" value="1"/>
</dbReference>
<dbReference type="Gene3D" id="3.40.30.10">
    <property type="entry name" value="Glutaredoxin"/>
    <property type="match status" value="1"/>
</dbReference>
<evidence type="ECO:0000259" key="3">
    <source>
        <dbReference type="PROSITE" id="PS51352"/>
    </source>
</evidence>
<evidence type="ECO:0000256" key="1">
    <source>
        <dbReference type="ARBA" id="ARBA00003565"/>
    </source>
</evidence>
<organism evidence="4 5">
    <name type="scientific">Candidatus Fokinia solitaria</name>
    <dbReference type="NCBI Taxonomy" id="1802984"/>
    <lineage>
        <taxon>Bacteria</taxon>
        <taxon>Pseudomonadati</taxon>
        <taxon>Pseudomonadota</taxon>
        <taxon>Alphaproteobacteria</taxon>
        <taxon>Rickettsiales</taxon>
        <taxon>Candidatus Midichloriaceae</taxon>
        <taxon>Candidatus Fokinia</taxon>
    </lineage>
</organism>
<dbReference type="InterPro" id="IPR036249">
    <property type="entry name" value="Thioredoxin-like_sf"/>
</dbReference>
<dbReference type="InterPro" id="IPR017937">
    <property type="entry name" value="Thioredoxin_CS"/>
</dbReference>
<proteinExistence type="predicted"/>
<dbReference type="KEGG" id="fso:Fsol_00446"/>
<name>A0A2U8BSC2_9RICK</name>
<evidence type="ECO:0000313" key="4">
    <source>
        <dbReference type="EMBL" id="AWD33241.1"/>
    </source>
</evidence>
<evidence type="ECO:0000313" key="5">
    <source>
        <dbReference type="Proteomes" id="UP000244519"/>
    </source>
</evidence>
<keyword evidence="5" id="KW-1185">Reference proteome</keyword>
<dbReference type="Pfam" id="PF13905">
    <property type="entry name" value="Thioredoxin_8"/>
    <property type="match status" value="1"/>
</dbReference>
<dbReference type="Proteomes" id="UP000244519">
    <property type="component" value="Chromosome"/>
</dbReference>
<reference evidence="4 5" key="1">
    <citation type="journal article" date="2018" name="Genome Biol. Evol.">
        <title>The Genome Sequence of "Candidatus Fokinia solitaria": Insights on Reductive Evolution in Rickettsiales.</title>
        <authorList>
            <person name="Floriano A.M."/>
            <person name="Castelli M."/>
            <person name="Krenek S."/>
            <person name="Berendonk T.U."/>
            <person name="Bazzocchi C."/>
            <person name="Petroni G."/>
            <person name="Sassera D."/>
        </authorList>
    </citation>
    <scope>NUCLEOTIDE SEQUENCE [LARGE SCALE GENOMIC DNA]</scope>
    <source>
        <strain evidence="4">Rio ETE_ALG 3VII</strain>
    </source>
</reference>
<sequence>MLLCIGILCCNAMAFAEQSILQVVKFDDVREEFKVDKKKFVVFFTSWCGHCKDRLPAVADLVSRTKEAFYFISLDENLEYAENFLKSLKVKKGKNMKFFIFDNEDSIAKFVYQFTPTYSGSVPYLMVLDKDNVLHYEGSLSLNSITSLLGKEIGGVPK</sequence>
<evidence type="ECO:0000256" key="2">
    <source>
        <dbReference type="ARBA" id="ARBA00023284"/>
    </source>
</evidence>
<dbReference type="PROSITE" id="PS51352">
    <property type="entry name" value="THIOREDOXIN_2"/>
    <property type="match status" value="1"/>
</dbReference>
<dbReference type="EMBL" id="CP025989">
    <property type="protein sequence ID" value="AWD33241.1"/>
    <property type="molecule type" value="Genomic_DNA"/>
</dbReference>
<dbReference type="SUPFAM" id="SSF52833">
    <property type="entry name" value="Thioredoxin-like"/>
    <property type="match status" value="1"/>
</dbReference>
<dbReference type="AlphaFoldDB" id="A0A2U8BSC2"/>
<feature type="domain" description="Thioredoxin" evidence="3">
    <location>
        <begin position="10"/>
        <end position="154"/>
    </location>
</feature>
<protein>
    <submittedName>
        <fullName evidence="4">Putative thioredoxin-like thiol-disulfide oxidoreductase</fullName>
    </submittedName>
</protein>
<dbReference type="InterPro" id="IPR013766">
    <property type="entry name" value="Thioredoxin_domain"/>
</dbReference>
<gene>
    <name evidence="4" type="ORF">Fsol_00446</name>
</gene>
<comment type="function">
    <text evidence="1">May be required for disulfide bond formation in some proteins.</text>
</comment>